<dbReference type="Proteomes" id="UP000093561">
    <property type="component" value="Unassembled WGS sequence"/>
</dbReference>
<evidence type="ECO:0000313" key="2">
    <source>
        <dbReference type="WBParaSite" id="mrna-Wban_00768"/>
    </source>
</evidence>
<proteinExistence type="predicted"/>
<name>A0AAF5RT91_WUCBA</name>
<accession>A0AAF5RT91</accession>
<dbReference type="AlphaFoldDB" id="A0AAF5RT91"/>
<reference evidence="1" key="1">
    <citation type="submission" date="2015-03" db="EMBL/GenBank/DDBJ databases">
        <title>Wuchereria bancrofti Genome Sequencing Papua New Guinea Strain.</title>
        <authorList>
            <person name="Small S.T."/>
            <person name="Serre D."/>
            <person name="Zimmerman P.A."/>
        </authorList>
    </citation>
    <scope>NUCLEOTIDE SEQUENCE [LARGE SCALE GENOMIC DNA]</scope>
    <source>
        <strain evidence="1">pt0022</strain>
    </source>
</reference>
<evidence type="ECO:0000313" key="1">
    <source>
        <dbReference type="Proteomes" id="UP000093561"/>
    </source>
</evidence>
<protein>
    <submittedName>
        <fullName evidence="2">Uncharacterized protein</fullName>
    </submittedName>
</protein>
<organism evidence="1 2">
    <name type="scientific">Wuchereria bancrofti</name>
    <dbReference type="NCBI Taxonomy" id="6293"/>
    <lineage>
        <taxon>Eukaryota</taxon>
        <taxon>Metazoa</taxon>
        <taxon>Ecdysozoa</taxon>
        <taxon>Nematoda</taxon>
        <taxon>Chromadorea</taxon>
        <taxon>Rhabditida</taxon>
        <taxon>Spirurina</taxon>
        <taxon>Spiruromorpha</taxon>
        <taxon>Filarioidea</taxon>
        <taxon>Onchocercidae</taxon>
        <taxon>Wuchereria</taxon>
    </lineage>
</organism>
<sequence>MSLLQDGGVLKAYTDIINNPVYTSWLDYDEPPQNCQKRIRRAGYVRSNKGRRRQTVSNG</sequence>
<reference evidence="1" key="2">
    <citation type="journal article" date="2016" name="Mol. Ecol.">
        <title>Population genomics of the filarial nematode parasite Wuchereria bancrofti from mosquitoes.</title>
        <authorList>
            <person name="Small S.T."/>
            <person name="Reimer L.J."/>
            <person name="Tisch D.J."/>
            <person name="King C.L."/>
            <person name="Christensen B.M."/>
            <person name="Siba P.M."/>
            <person name="Kazura J.W."/>
            <person name="Serre D."/>
            <person name="Zimmerman P.A."/>
        </authorList>
    </citation>
    <scope>NUCLEOTIDE SEQUENCE</scope>
    <source>
        <strain evidence="1">pt0022</strain>
    </source>
</reference>
<dbReference type="WBParaSite" id="mrna-Wban_00768">
    <property type="protein sequence ID" value="mrna-Wban_00768"/>
    <property type="gene ID" value="Wban_00768"/>
</dbReference>
<reference evidence="2" key="3">
    <citation type="submission" date="2024-02" db="UniProtKB">
        <authorList>
            <consortium name="WormBaseParasite"/>
        </authorList>
    </citation>
    <scope>IDENTIFICATION</scope>
    <source>
        <strain evidence="2">pt0022</strain>
    </source>
</reference>